<name>A0A481YP92_9VIRU</name>
<organism evidence="1">
    <name type="scientific">Pithovirus LCDPAC02</name>
    <dbReference type="NCBI Taxonomy" id="2506601"/>
    <lineage>
        <taxon>Viruses</taxon>
        <taxon>Pithoviruses</taxon>
    </lineage>
</organism>
<reference evidence="1" key="1">
    <citation type="journal article" date="2019" name="MBio">
        <title>Virus Genomes from Deep Sea Sediments Expand the Ocean Megavirome and Support Independent Origins of Viral Gigantism.</title>
        <authorList>
            <person name="Backstrom D."/>
            <person name="Yutin N."/>
            <person name="Jorgensen S.L."/>
            <person name="Dharamshi J."/>
            <person name="Homa F."/>
            <person name="Zaremba-Niedwiedzka K."/>
            <person name="Spang A."/>
            <person name="Wolf Y.I."/>
            <person name="Koonin E.V."/>
            <person name="Ettema T.J."/>
        </authorList>
    </citation>
    <scope>NUCLEOTIDE SEQUENCE</scope>
</reference>
<evidence type="ECO:0000313" key="1">
    <source>
        <dbReference type="EMBL" id="QBK85072.1"/>
    </source>
</evidence>
<gene>
    <name evidence="1" type="ORF">LCDPAC02_02710</name>
</gene>
<accession>A0A481YP92</accession>
<dbReference type="EMBL" id="MK500302">
    <property type="protein sequence ID" value="QBK85072.1"/>
    <property type="molecule type" value="Genomic_DNA"/>
</dbReference>
<protein>
    <submittedName>
        <fullName evidence="1">Uncharacterized protein</fullName>
    </submittedName>
</protein>
<sequence length="239" mass="28164">MFKSDSSSSLSDLSFDIPPCKSPQIICSSSSSESSENEFDNISLEDLDSYIFENYNIDTKSLCIKYEFSSLHIIERCNELNYKINKVKFYYVGREMEYFSNSNNYILSKLPNLKKISINFYGYPHQRDIIYNCKLLEEIKINTIWNDIILDFSKFPNLKYLKIESLYDDSASLPCFKQLPDFSKNEKEIEFHFPDLALSAENIEEYKKQNVKCFGFTFDDYEQYYNSGKTNLELLLINF</sequence>
<proteinExistence type="predicted"/>